<sequence length="216" mass="23497">MNPIQVLIRKELKVEFRSLQGLVASAMLSFMILMSLRFSVIDSIILQNSGILWASILLTGLGLVTHISTRESERGTIDLLKLAPITRYQLFLGRMVGSLVLLWILSTITLVIYVILFGNPFAEDLLLAYLIVLIGCIGLSAVGTLAASSATPLHGGWMITSLFAIPILLFTVIEAAIRSTDSLITGSSDFELAFMLLVMYNVAFVTGGAWLSEISD</sequence>
<feature type="transmembrane region" description="Helical" evidence="6">
    <location>
        <begin position="159"/>
        <end position="177"/>
    </location>
</feature>
<feature type="transmembrane region" description="Helical" evidence="6">
    <location>
        <begin position="90"/>
        <end position="115"/>
    </location>
</feature>
<comment type="subcellular location">
    <subcellularLocation>
        <location evidence="1">Membrane</location>
        <topology evidence="1">Multi-pass membrane protein</topology>
    </subcellularLocation>
</comment>
<protein>
    <submittedName>
        <fullName evidence="7">Cytochrome c-type biogenesis protein CcmB</fullName>
    </submittedName>
</protein>
<dbReference type="GO" id="GO:0017004">
    <property type="term" value="P:cytochrome complex assembly"/>
    <property type="evidence" value="ECO:0007669"/>
    <property type="project" value="InterPro"/>
</dbReference>
<accession>A0A075I8C1</accession>
<evidence type="ECO:0000313" key="7">
    <source>
        <dbReference type="EMBL" id="AIF24110.1"/>
    </source>
</evidence>
<dbReference type="GO" id="GO:0015232">
    <property type="term" value="F:heme transmembrane transporter activity"/>
    <property type="evidence" value="ECO:0007669"/>
    <property type="project" value="InterPro"/>
</dbReference>
<name>A0A075I8C1_9EURY</name>
<comment type="similarity">
    <text evidence="2">Belongs to the CcmB/CycW/HelB family.</text>
</comment>
<feature type="transmembrane region" description="Helical" evidence="6">
    <location>
        <begin position="127"/>
        <end position="147"/>
    </location>
</feature>
<reference evidence="7" key="1">
    <citation type="journal article" date="2014" name="Genome Biol. Evol.">
        <title>Pangenome evidence for extensive interdomain horizontal transfer affecting lineage core and shell genes in uncultured planktonic thaumarchaeota and euryarchaeota.</title>
        <authorList>
            <person name="Deschamps P."/>
            <person name="Zivanovic Y."/>
            <person name="Moreira D."/>
            <person name="Rodriguez-Valera F."/>
            <person name="Lopez-Garcia P."/>
        </authorList>
    </citation>
    <scope>NUCLEOTIDE SEQUENCE</scope>
</reference>
<organism evidence="7">
    <name type="scientific">uncultured marine group II/III euryarchaeote SAT1000_24_G08</name>
    <dbReference type="NCBI Taxonomy" id="1456569"/>
    <lineage>
        <taxon>Archaea</taxon>
        <taxon>Methanobacteriati</taxon>
        <taxon>Methanobacteriota</taxon>
        <taxon>environmental samples</taxon>
    </lineage>
</organism>
<feature type="transmembrane region" description="Helical" evidence="6">
    <location>
        <begin position="51"/>
        <end position="69"/>
    </location>
</feature>
<dbReference type="InterPro" id="IPR003544">
    <property type="entry name" value="Cyt_c_biogenesis_CcmB"/>
</dbReference>
<evidence type="ECO:0000256" key="1">
    <source>
        <dbReference type="ARBA" id="ARBA00004141"/>
    </source>
</evidence>
<feature type="transmembrane region" description="Helical" evidence="6">
    <location>
        <begin position="192"/>
        <end position="211"/>
    </location>
</feature>
<dbReference type="Pfam" id="PF03379">
    <property type="entry name" value="CcmB"/>
    <property type="match status" value="1"/>
</dbReference>
<evidence type="ECO:0000256" key="5">
    <source>
        <dbReference type="ARBA" id="ARBA00023136"/>
    </source>
</evidence>
<dbReference type="GO" id="GO:0016020">
    <property type="term" value="C:membrane"/>
    <property type="evidence" value="ECO:0007669"/>
    <property type="project" value="UniProtKB-SubCell"/>
</dbReference>
<evidence type="ECO:0000256" key="4">
    <source>
        <dbReference type="ARBA" id="ARBA00022989"/>
    </source>
</evidence>
<evidence type="ECO:0000256" key="6">
    <source>
        <dbReference type="SAM" id="Phobius"/>
    </source>
</evidence>
<evidence type="ECO:0000256" key="3">
    <source>
        <dbReference type="ARBA" id="ARBA00022692"/>
    </source>
</evidence>
<evidence type="ECO:0000256" key="2">
    <source>
        <dbReference type="ARBA" id="ARBA00010544"/>
    </source>
</evidence>
<dbReference type="EMBL" id="KF901251">
    <property type="protein sequence ID" value="AIF24110.1"/>
    <property type="molecule type" value="Genomic_DNA"/>
</dbReference>
<keyword evidence="5 6" id="KW-0472">Membrane</keyword>
<proteinExistence type="inferred from homology"/>
<keyword evidence="3 6" id="KW-0812">Transmembrane</keyword>
<dbReference type="AlphaFoldDB" id="A0A075I8C1"/>
<keyword evidence="4 6" id="KW-1133">Transmembrane helix</keyword>
<feature type="transmembrane region" description="Helical" evidence="6">
    <location>
        <begin position="21"/>
        <end position="45"/>
    </location>
</feature>